<keyword evidence="2" id="KW-1185">Reference proteome</keyword>
<dbReference type="EMBL" id="BAABBW010000001">
    <property type="protein sequence ID" value="GAA4169305.1"/>
    <property type="molecule type" value="Genomic_DNA"/>
</dbReference>
<sequence length="118" mass="13069">MRGNYTDVFHVKREIRELLHLAHRSDWDAARVDGIYRTLTRGATFAEAGFVHASYADQLARVAEFVYSDDGGELCVLVLDADAIRAAGVRVIDEDGGDGELFPHIYGALRAEWVTATD</sequence>
<proteinExistence type="predicted"/>
<dbReference type="SUPFAM" id="SSF56399">
    <property type="entry name" value="ADP-ribosylation"/>
    <property type="match status" value="1"/>
</dbReference>
<dbReference type="Pfam" id="PF06108">
    <property type="entry name" value="DUF952"/>
    <property type="match status" value="1"/>
</dbReference>
<organism evidence="1 2">
    <name type="scientific">Gryllotalpicola koreensis</name>
    <dbReference type="NCBI Taxonomy" id="993086"/>
    <lineage>
        <taxon>Bacteria</taxon>
        <taxon>Bacillati</taxon>
        <taxon>Actinomycetota</taxon>
        <taxon>Actinomycetes</taxon>
        <taxon>Micrococcales</taxon>
        <taxon>Microbacteriaceae</taxon>
        <taxon>Gryllotalpicola</taxon>
    </lineage>
</organism>
<dbReference type="Gene3D" id="3.20.170.20">
    <property type="entry name" value="Protein of unknown function DUF952"/>
    <property type="match status" value="1"/>
</dbReference>
<dbReference type="Proteomes" id="UP001501079">
    <property type="component" value="Unassembled WGS sequence"/>
</dbReference>
<gene>
    <name evidence="1" type="ORF">GCM10022287_05660</name>
</gene>
<dbReference type="InterPro" id="IPR009297">
    <property type="entry name" value="DUF952"/>
</dbReference>
<evidence type="ECO:0000313" key="1">
    <source>
        <dbReference type="EMBL" id="GAA4169305.1"/>
    </source>
</evidence>
<accession>A0ABP7ZSE1</accession>
<reference evidence="2" key="1">
    <citation type="journal article" date="2019" name="Int. J. Syst. Evol. Microbiol.">
        <title>The Global Catalogue of Microorganisms (GCM) 10K type strain sequencing project: providing services to taxonomists for standard genome sequencing and annotation.</title>
        <authorList>
            <consortium name="The Broad Institute Genomics Platform"/>
            <consortium name="The Broad Institute Genome Sequencing Center for Infectious Disease"/>
            <person name="Wu L."/>
            <person name="Ma J."/>
        </authorList>
    </citation>
    <scope>NUCLEOTIDE SEQUENCE [LARGE SCALE GENOMIC DNA]</scope>
    <source>
        <strain evidence="2">JCM 17591</strain>
    </source>
</reference>
<comment type="caution">
    <text evidence="1">The sequence shown here is derived from an EMBL/GenBank/DDBJ whole genome shotgun (WGS) entry which is preliminary data.</text>
</comment>
<protein>
    <submittedName>
        <fullName evidence="1">DUF952 domain-containing protein</fullName>
    </submittedName>
</protein>
<evidence type="ECO:0000313" key="2">
    <source>
        <dbReference type="Proteomes" id="UP001501079"/>
    </source>
</evidence>
<name>A0ABP7ZSE1_9MICO</name>